<dbReference type="AlphaFoldDB" id="A0ABD3ASV2"/>
<evidence type="ECO:0000256" key="3">
    <source>
        <dbReference type="ARBA" id="ARBA00023163"/>
    </source>
</evidence>
<evidence type="ECO:0000256" key="2">
    <source>
        <dbReference type="ARBA" id="ARBA00023125"/>
    </source>
</evidence>
<name>A0ABD3ASV2_9GENT</name>
<accession>A0ABD3ASV2</accession>
<dbReference type="PANTHER" id="PTHR31719:SF193">
    <property type="entry name" value="NAC DOMAIN-CONTAINING PROTEIN"/>
    <property type="match status" value="1"/>
</dbReference>
<dbReference type="PANTHER" id="PTHR31719">
    <property type="entry name" value="NAC TRANSCRIPTION FACTOR 56"/>
    <property type="match status" value="1"/>
</dbReference>
<dbReference type="GO" id="GO:0003677">
    <property type="term" value="F:DNA binding"/>
    <property type="evidence" value="ECO:0007669"/>
    <property type="project" value="UniProtKB-KW"/>
</dbReference>
<protein>
    <recommendedName>
        <fullName evidence="6">NAC domain-containing protein</fullName>
    </recommendedName>
</protein>
<keyword evidence="1" id="KW-0805">Transcription regulation</keyword>
<evidence type="ECO:0000256" key="5">
    <source>
        <dbReference type="SAM" id="MobiDB-lite"/>
    </source>
</evidence>
<evidence type="ECO:0000256" key="4">
    <source>
        <dbReference type="ARBA" id="ARBA00023242"/>
    </source>
</evidence>
<feature type="domain" description="NAC" evidence="6">
    <location>
        <begin position="4"/>
        <end position="159"/>
    </location>
</feature>
<keyword evidence="4" id="KW-0539">Nucleus</keyword>
<keyword evidence="8" id="KW-1185">Reference proteome</keyword>
<comment type="caution">
    <text evidence="7">The sequence shown here is derived from an EMBL/GenBank/DDBJ whole genome shotgun (WGS) entry which is preliminary data.</text>
</comment>
<dbReference type="InterPro" id="IPR036093">
    <property type="entry name" value="NAC_dom_sf"/>
</dbReference>
<dbReference type="Pfam" id="PF02365">
    <property type="entry name" value="NAM"/>
    <property type="match status" value="1"/>
</dbReference>
<dbReference type="PROSITE" id="PS51005">
    <property type="entry name" value="NAC"/>
    <property type="match status" value="1"/>
</dbReference>
<evidence type="ECO:0000313" key="7">
    <source>
        <dbReference type="EMBL" id="KAL3534295.1"/>
    </source>
</evidence>
<keyword evidence="2" id="KW-0238">DNA-binding</keyword>
<organism evidence="7 8">
    <name type="scientific">Cinchona calisaya</name>
    <dbReference type="NCBI Taxonomy" id="153742"/>
    <lineage>
        <taxon>Eukaryota</taxon>
        <taxon>Viridiplantae</taxon>
        <taxon>Streptophyta</taxon>
        <taxon>Embryophyta</taxon>
        <taxon>Tracheophyta</taxon>
        <taxon>Spermatophyta</taxon>
        <taxon>Magnoliopsida</taxon>
        <taxon>eudicotyledons</taxon>
        <taxon>Gunneridae</taxon>
        <taxon>Pentapetalae</taxon>
        <taxon>asterids</taxon>
        <taxon>lamiids</taxon>
        <taxon>Gentianales</taxon>
        <taxon>Rubiaceae</taxon>
        <taxon>Cinchonoideae</taxon>
        <taxon>Cinchoneae</taxon>
        <taxon>Cinchona</taxon>
    </lineage>
</organism>
<reference evidence="7 8" key="1">
    <citation type="submission" date="2024-11" db="EMBL/GenBank/DDBJ databases">
        <title>A near-complete genome assembly of Cinchona calisaya.</title>
        <authorList>
            <person name="Lian D.C."/>
            <person name="Zhao X.W."/>
            <person name="Wei L."/>
        </authorList>
    </citation>
    <scope>NUCLEOTIDE SEQUENCE [LARGE SCALE GENOMIC DNA]</scope>
    <source>
        <tissue evidence="7">Nenye</tissue>
    </source>
</reference>
<keyword evidence="3" id="KW-0804">Transcription</keyword>
<dbReference type="EMBL" id="JBJUIK010000002">
    <property type="protein sequence ID" value="KAL3534295.1"/>
    <property type="molecule type" value="Genomic_DNA"/>
</dbReference>
<evidence type="ECO:0000259" key="6">
    <source>
        <dbReference type="PROSITE" id="PS51005"/>
    </source>
</evidence>
<gene>
    <name evidence="7" type="ORF">ACH5RR_002756</name>
</gene>
<sequence length="412" mass="46569">MENYPAGYRFSPSDEELLVEYLTKQINKEPLDRPHIQITEVDIYEYNPKELTETYKLARNTEWYFFTPRNKKYLNGSRPDRNAGDGHWKPTSNEEAVIDKERNIVGFKRTLTFFMGLEKDKNSKKTDWLMQEYKLQKNSTPRPDCKKLDDCVLVKIYKKRGKANKEEENQNAVDEIGPPNNSGDLQPFGDLGHIVQIPLTLQGIGDIQPFLGPNYAGNAQPRDYFQDYFQDYILQAPTHNQASFLPPFRSPISSVPPFLGPNNSGNVAQPNENLAYIARALIQNEASFQQPFPSPTSSIPLPPLVDLPPLPQSFNSAYDGMGLYCTQNHSVCSFGPQHNQVNQSLYSQPPHTLGQSNPERDNGGGQSGDLGLNNEPLTIMVDDYSDLMDELLRDEEQQPTSPTTAFPPPQQP</sequence>
<evidence type="ECO:0000256" key="1">
    <source>
        <dbReference type="ARBA" id="ARBA00023015"/>
    </source>
</evidence>
<feature type="compositionally biased region" description="Polar residues" evidence="5">
    <location>
        <begin position="341"/>
        <end position="357"/>
    </location>
</feature>
<dbReference type="Proteomes" id="UP001630127">
    <property type="component" value="Unassembled WGS sequence"/>
</dbReference>
<dbReference type="Gene3D" id="2.170.150.80">
    <property type="entry name" value="NAC domain"/>
    <property type="match status" value="1"/>
</dbReference>
<feature type="region of interest" description="Disordered" evidence="5">
    <location>
        <begin position="341"/>
        <end position="412"/>
    </location>
</feature>
<dbReference type="SUPFAM" id="SSF101941">
    <property type="entry name" value="NAC domain"/>
    <property type="match status" value="1"/>
</dbReference>
<proteinExistence type="predicted"/>
<evidence type="ECO:0000313" key="8">
    <source>
        <dbReference type="Proteomes" id="UP001630127"/>
    </source>
</evidence>
<dbReference type="InterPro" id="IPR003441">
    <property type="entry name" value="NAC-dom"/>
</dbReference>